<dbReference type="InterPro" id="IPR018247">
    <property type="entry name" value="EF_Hand_1_Ca_BS"/>
</dbReference>
<evidence type="ECO:0000256" key="1">
    <source>
        <dbReference type="ARBA" id="ARBA00002238"/>
    </source>
</evidence>
<dbReference type="PANTHER" id="PTHR24089">
    <property type="entry name" value="SOLUTE CARRIER FAMILY 25"/>
    <property type="match status" value="1"/>
</dbReference>
<comment type="similarity">
    <text evidence="3">Belongs to the mitochondrial carrier (TC 2.A.29) family.</text>
</comment>
<dbReference type="InterPro" id="IPR018108">
    <property type="entry name" value="MCP_transmembrane"/>
</dbReference>
<keyword evidence="10" id="KW-0106">Calcium</keyword>
<evidence type="ECO:0000313" key="16">
    <source>
        <dbReference type="EMBL" id="CAG8346960.1"/>
    </source>
</evidence>
<evidence type="ECO:0000256" key="12">
    <source>
        <dbReference type="ARBA" id="ARBA00023128"/>
    </source>
</evidence>
<gene>
    <name evidence="16" type="ORF">PSALAMII_LOCUS3080</name>
</gene>
<dbReference type="InterPro" id="IPR002048">
    <property type="entry name" value="EF_hand_dom"/>
</dbReference>
<dbReference type="InterPro" id="IPR023395">
    <property type="entry name" value="MCP_dom_sf"/>
</dbReference>
<dbReference type="GO" id="GO:0005509">
    <property type="term" value="F:calcium ion binding"/>
    <property type="evidence" value="ECO:0007669"/>
    <property type="project" value="InterPro"/>
</dbReference>
<accession>A0A9W4IUJ2</accession>
<evidence type="ECO:0000256" key="13">
    <source>
        <dbReference type="ARBA" id="ARBA00023136"/>
    </source>
</evidence>
<evidence type="ECO:0000256" key="11">
    <source>
        <dbReference type="ARBA" id="ARBA00022989"/>
    </source>
</evidence>
<feature type="domain" description="EF-hand" evidence="15">
    <location>
        <begin position="46"/>
        <end position="75"/>
    </location>
</feature>
<evidence type="ECO:0000256" key="14">
    <source>
        <dbReference type="PROSITE-ProRule" id="PRU00282"/>
    </source>
</evidence>
<dbReference type="PROSITE" id="PS50920">
    <property type="entry name" value="SOLCAR"/>
    <property type="match status" value="3"/>
</dbReference>
<evidence type="ECO:0000256" key="9">
    <source>
        <dbReference type="ARBA" id="ARBA00022792"/>
    </source>
</evidence>
<proteinExistence type="inferred from homology"/>
<dbReference type="AlphaFoldDB" id="A0A9W4IUJ2"/>
<keyword evidence="12" id="KW-0496">Mitochondrion</keyword>
<dbReference type="SMART" id="SM00054">
    <property type="entry name" value="EFh"/>
    <property type="match status" value="4"/>
</dbReference>
<feature type="repeat" description="Solcar" evidence="14">
    <location>
        <begin position="409"/>
        <end position="494"/>
    </location>
</feature>
<dbReference type="PROSITE" id="PS00018">
    <property type="entry name" value="EF_HAND_1"/>
    <property type="match status" value="2"/>
</dbReference>
<dbReference type="SUPFAM" id="SSF103506">
    <property type="entry name" value="Mitochondrial carrier"/>
    <property type="match status" value="1"/>
</dbReference>
<feature type="domain" description="EF-hand" evidence="15">
    <location>
        <begin position="113"/>
        <end position="148"/>
    </location>
</feature>
<dbReference type="FunFam" id="1.50.40.10:FF:000016">
    <property type="entry name" value="Solute carrier family 25 member 23"/>
    <property type="match status" value="1"/>
</dbReference>
<feature type="domain" description="EF-hand" evidence="15">
    <location>
        <begin position="77"/>
        <end position="112"/>
    </location>
</feature>
<evidence type="ECO:0000256" key="4">
    <source>
        <dbReference type="ARBA" id="ARBA00021935"/>
    </source>
</evidence>
<name>A0A9W4IUJ2_9EURO</name>
<dbReference type="Gene3D" id="1.50.40.10">
    <property type="entry name" value="Mitochondrial carrier domain"/>
    <property type="match status" value="1"/>
</dbReference>
<keyword evidence="8" id="KW-0677">Repeat</keyword>
<keyword evidence="9" id="KW-0999">Mitochondrion inner membrane</keyword>
<evidence type="ECO:0000256" key="8">
    <source>
        <dbReference type="ARBA" id="ARBA00022737"/>
    </source>
</evidence>
<evidence type="ECO:0000256" key="3">
    <source>
        <dbReference type="ARBA" id="ARBA00006375"/>
    </source>
</evidence>
<dbReference type="Pfam" id="PF13499">
    <property type="entry name" value="EF-hand_7"/>
    <property type="match status" value="2"/>
</dbReference>
<evidence type="ECO:0000256" key="5">
    <source>
        <dbReference type="ARBA" id="ARBA00022448"/>
    </source>
</evidence>
<feature type="repeat" description="Solcar" evidence="14">
    <location>
        <begin position="512"/>
        <end position="601"/>
    </location>
</feature>
<evidence type="ECO:0000256" key="6">
    <source>
        <dbReference type="ARBA" id="ARBA00022692"/>
    </source>
</evidence>
<dbReference type="PRINTS" id="PR00926">
    <property type="entry name" value="MITOCARRIER"/>
</dbReference>
<comment type="function">
    <text evidence="1">Mitochondrial transporter that mediates uptake of thiamine pyrophosphate (ThPP) into mitochondria.</text>
</comment>
<dbReference type="GO" id="GO:0055085">
    <property type="term" value="P:transmembrane transport"/>
    <property type="evidence" value="ECO:0007669"/>
    <property type="project" value="InterPro"/>
</dbReference>
<dbReference type="PROSITE" id="PS50222">
    <property type="entry name" value="EF_HAND_2"/>
    <property type="match status" value="3"/>
</dbReference>
<keyword evidence="7" id="KW-0479">Metal-binding</keyword>
<evidence type="ECO:0000259" key="15">
    <source>
        <dbReference type="PROSITE" id="PS50222"/>
    </source>
</evidence>
<evidence type="ECO:0000256" key="10">
    <source>
        <dbReference type="ARBA" id="ARBA00022837"/>
    </source>
</evidence>
<dbReference type="Proteomes" id="UP001152646">
    <property type="component" value="Unassembled WGS sequence"/>
</dbReference>
<keyword evidence="5" id="KW-0813">Transport</keyword>
<dbReference type="EMBL" id="CAJVPA010000111">
    <property type="protein sequence ID" value="CAG8346960.1"/>
    <property type="molecule type" value="Genomic_DNA"/>
</dbReference>
<organism evidence="16 17">
    <name type="scientific">Penicillium salamii</name>
    <dbReference type="NCBI Taxonomy" id="1612424"/>
    <lineage>
        <taxon>Eukaryota</taxon>
        <taxon>Fungi</taxon>
        <taxon>Dikarya</taxon>
        <taxon>Ascomycota</taxon>
        <taxon>Pezizomycotina</taxon>
        <taxon>Eurotiomycetes</taxon>
        <taxon>Eurotiomycetidae</taxon>
        <taxon>Eurotiales</taxon>
        <taxon>Aspergillaceae</taxon>
        <taxon>Penicillium</taxon>
    </lineage>
</organism>
<comment type="caution">
    <text evidence="16">The sequence shown here is derived from an EMBL/GenBank/DDBJ whole genome shotgun (WGS) entry which is preliminary data.</text>
</comment>
<dbReference type="Gene3D" id="1.10.238.10">
    <property type="entry name" value="EF-hand"/>
    <property type="match status" value="1"/>
</dbReference>
<reference evidence="16" key="1">
    <citation type="submission" date="2021-07" db="EMBL/GenBank/DDBJ databases">
        <authorList>
            <person name="Branca A.L. A."/>
        </authorList>
    </citation>
    <scope>NUCLEOTIDE SEQUENCE</scope>
</reference>
<feature type="repeat" description="Solcar" evidence="14">
    <location>
        <begin position="288"/>
        <end position="392"/>
    </location>
</feature>
<evidence type="ECO:0000313" key="17">
    <source>
        <dbReference type="Proteomes" id="UP001152646"/>
    </source>
</evidence>
<dbReference type="CDD" id="cd00051">
    <property type="entry name" value="EFh"/>
    <property type="match status" value="1"/>
</dbReference>
<dbReference type="Pfam" id="PF00153">
    <property type="entry name" value="Mito_carr"/>
    <property type="match status" value="3"/>
</dbReference>
<evidence type="ECO:0000256" key="2">
    <source>
        <dbReference type="ARBA" id="ARBA00004448"/>
    </source>
</evidence>
<keyword evidence="6 14" id="KW-0812">Transmembrane</keyword>
<dbReference type="OrthoDB" id="270584at2759"/>
<sequence length="605" mass="66744">MAPESKDERDKRVAKLWETLDTRREGHIDLHGLKKGLKKIDHPLKNADEMVVSVVKQVDTNGDGRIDQTEFRTFLDHTEDGLWKMFQSIDRNHNGEIDKAELRNAFASSGVTVSGAKLDRFFAEVDKNNDGVISYAEWRYDYLDTWEGCQDGTDLFLLLSRDFLLFLPLHSPTDLHAVLSYYTATGNLNPEGDVHINDLQGLGTDHPFLKPLLAIQHLMYNILSLPALAFLLPSAHAEAILISKSGPVLENNHVSLDGDFEMEWLTVPQTTAMRMFFRYYGRKLTENTPQLGYFFAGGIAGAVSRTATAPLDRLKVYLIAQTGVKESTVRAAKEGAPLAAAGNASKTLFDALKELWRAGGIRSLFAGNGLNVVKVMPESAIKFGAYESAKRMFARLEGHNDPKRLLPTSQFMSGGFGGMVAQCFVYPLDTLKFRMQCETVKDGPKGNQLIAATAKKVWNKNGLFGFFRGLPLGLVGMFPYAAIDLSTFEYLKRTLIAKKAREQGCHEDDVPLGNFATGAIGATSGGFSASIVYPLNVLRTRLQTQGTFMHPPTYTGIGEVLSTTLKAEGPRGLYKGLTPNLLKVAPAMSISYVVYENAKRTLGLR</sequence>
<keyword evidence="13 14" id="KW-0472">Membrane</keyword>
<comment type="subcellular location">
    <subcellularLocation>
        <location evidence="2">Mitochondrion inner membrane</location>
        <topology evidence="2">Multi-pass membrane protein</topology>
    </subcellularLocation>
</comment>
<protein>
    <recommendedName>
        <fullName evidence="4">Mitochondrial thiamine pyrophosphate carrier 1</fullName>
    </recommendedName>
</protein>
<evidence type="ECO:0000256" key="7">
    <source>
        <dbReference type="ARBA" id="ARBA00022723"/>
    </source>
</evidence>
<dbReference type="SUPFAM" id="SSF47473">
    <property type="entry name" value="EF-hand"/>
    <property type="match status" value="1"/>
</dbReference>
<dbReference type="InterPro" id="IPR002067">
    <property type="entry name" value="MCP"/>
</dbReference>
<dbReference type="InterPro" id="IPR011992">
    <property type="entry name" value="EF-hand-dom_pair"/>
</dbReference>
<keyword evidence="11" id="KW-1133">Transmembrane helix</keyword>
<dbReference type="GO" id="GO:0005743">
    <property type="term" value="C:mitochondrial inner membrane"/>
    <property type="evidence" value="ECO:0007669"/>
    <property type="project" value="UniProtKB-SubCell"/>
</dbReference>